<dbReference type="PANTHER" id="PTHR43581:SF4">
    <property type="entry name" value="ATP_GTP PHOSPHATASE"/>
    <property type="match status" value="1"/>
</dbReference>
<sequence>MGNSFDILLNNDNRAEINNIIGAYFLEGEDLPLSYIPNTNIINIIIGSNNSGKSRFMRYLMQCKNLVGVKSLKKVGESITEYNSMVNSFNENHISIPLKNFQNRPQRYYSGGKDPEKERLTLLASNKLSELTSEYLNLNSEIIENRRRYDIFNIYGVKEPYFDNYSDINETTIKSFGNPICYYIPTLRSAHSLFEKDGDSFSKIEKDIYLETINKYYNFDSSEVNIFTGLHLYKEILNSRNSKRSIRQSFEKFEKFISENFFGNKQIDIVAEFNKDESLSGINHSEIISVHIEGEKETRKLYELGDGIQAIIILMYKIFMAENDAFIFIDEPELNLHPGMQRLFLDQISSNQFLKNKNLVYFISTHSNHFLDLTLTKEHTSIYSFSSNSLEDNDNTFSIRNVNDGDNSILKNLGVNNSSVFLANCGIWVEGISDRNYIKAFLKSYIASLGKKIHVLKEDIDYAFFEYAGSNIDHYLFEEFSSSDSSQVISDINALALNNRIFLLADSDNAKKSSKKGIRLNELEEMKRENFFPYVIWNVREIENLMTKDIWKKTLISICKKELVKKYEEKINDKIEIAINDINPSNYQKQYIGEFLNDLNQRLGKLDGKNILNESAYEKKVKGFGTLINKRELSELILEKNFKWEVFQKNQEIVKLTESIYEFIISNKL</sequence>
<keyword evidence="3" id="KW-1185">Reference proteome</keyword>
<dbReference type="GO" id="GO:0016887">
    <property type="term" value="F:ATP hydrolysis activity"/>
    <property type="evidence" value="ECO:0007669"/>
    <property type="project" value="InterPro"/>
</dbReference>
<evidence type="ECO:0000313" key="3">
    <source>
        <dbReference type="Proteomes" id="UP000006049"/>
    </source>
</evidence>
<dbReference type="RefSeq" id="WP_014783218.1">
    <property type="nucleotide sequence ID" value="NC_018013.1"/>
</dbReference>
<dbReference type="PANTHER" id="PTHR43581">
    <property type="entry name" value="ATP/GTP PHOSPHATASE"/>
    <property type="match status" value="1"/>
</dbReference>
<dbReference type="SUPFAM" id="SSF52540">
    <property type="entry name" value="P-loop containing nucleoside triphosphate hydrolases"/>
    <property type="match status" value="1"/>
</dbReference>
<dbReference type="AlphaFoldDB" id="I3YYA1"/>
<dbReference type="Proteomes" id="UP000006049">
    <property type="component" value="Chromosome"/>
</dbReference>
<dbReference type="eggNOG" id="COG3593">
    <property type="taxonomic scope" value="Bacteria"/>
</dbReference>
<reference evidence="2 3" key="1">
    <citation type="submission" date="2012-06" db="EMBL/GenBank/DDBJ databases">
        <title>The complete genome of Aequorivita sublithincola DSM 14238.</title>
        <authorList>
            <consortium name="US DOE Joint Genome Institute (JGI-PGF)"/>
            <person name="Lucas S."/>
            <person name="Copeland A."/>
            <person name="Lapidus A."/>
            <person name="Goodwin L."/>
            <person name="Pitluck S."/>
            <person name="Peters L."/>
            <person name="Munk A.C.C."/>
            <person name="Kyrpides N."/>
            <person name="Mavromatis K."/>
            <person name="Pagani I."/>
            <person name="Ivanova N."/>
            <person name="Ovchinnikova G."/>
            <person name="Zeytun A."/>
            <person name="Detter J.C."/>
            <person name="Han C."/>
            <person name="Land M."/>
            <person name="Hauser L."/>
            <person name="Markowitz V."/>
            <person name="Cheng J.-F."/>
            <person name="Hugenholtz P."/>
            <person name="Woyke T."/>
            <person name="Wu D."/>
            <person name="Tindall B."/>
            <person name="Faehnrich R."/>
            <person name="Brambilla E."/>
            <person name="Klenk H.-P."/>
            <person name="Eisen J.A."/>
        </authorList>
    </citation>
    <scope>NUCLEOTIDE SEQUENCE [LARGE SCALE GENOMIC DNA]</scope>
    <source>
        <strain evidence="3">DSM 14238 / LMG 21431 / ACAM 643 / 9-3</strain>
    </source>
</reference>
<name>I3YYA1_AEQSU</name>
<dbReference type="OrthoDB" id="9792800at2"/>
<dbReference type="InterPro" id="IPR003959">
    <property type="entry name" value="ATPase_AAA_core"/>
</dbReference>
<evidence type="ECO:0000313" key="2">
    <source>
        <dbReference type="EMBL" id="AFL81969.1"/>
    </source>
</evidence>
<dbReference type="PATRIC" id="fig|746697.3.peg.2566"/>
<dbReference type="EMBL" id="CP003280">
    <property type="protein sequence ID" value="AFL81969.1"/>
    <property type="molecule type" value="Genomic_DNA"/>
</dbReference>
<dbReference type="Gene3D" id="3.40.50.300">
    <property type="entry name" value="P-loop containing nucleotide triphosphate hydrolases"/>
    <property type="match status" value="1"/>
</dbReference>
<organism evidence="2 3">
    <name type="scientific">Aequorivita sublithincola (strain DSM 14238 / LMG 21431 / ACAM 643 / 9-3)</name>
    <dbReference type="NCBI Taxonomy" id="746697"/>
    <lineage>
        <taxon>Bacteria</taxon>
        <taxon>Pseudomonadati</taxon>
        <taxon>Bacteroidota</taxon>
        <taxon>Flavobacteriia</taxon>
        <taxon>Flavobacteriales</taxon>
        <taxon>Flavobacteriaceae</taxon>
        <taxon>Aequorivita</taxon>
    </lineage>
</organism>
<dbReference type="KEGG" id="asl:Aeqsu_2512"/>
<evidence type="ECO:0000259" key="1">
    <source>
        <dbReference type="Pfam" id="PF13304"/>
    </source>
</evidence>
<feature type="domain" description="ATPase AAA-type core" evidence="1">
    <location>
        <begin position="42"/>
        <end position="372"/>
    </location>
</feature>
<dbReference type="Pfam" id="PF13304">
    <property type="entry name" value="AAA_21"/>
    <property type="match status" value="1"/>
</dbReference>
<proteinExistence type="predicted"/>
<dbReference type="STRING" id="746697.Aeqsu_2512"/>
<gene>
    <name evidence="2" type="ordered locus">Aeqsu_2512</name>
</gene>
<protein>
    <recommendedName>
        <fullName evidence="1">ATPase AAA-type core domain-containing protein</fullName>
    </recommendedName>
</protein>
<accession>I3YYA1</accession>
<dbReference type="InterPro" id="IPR051396">
    <property type="entry name" value="Bact_Antivir_Def_Nuclease"/>
</dbReference>
<dbReference type="InterPro" id="IPR027417">
    <property type="entry name" value="P-loop_NTPase"/>
</dbReference>
<dbReference type="GO" id="GO:0005524">
    <property type="term" value="F:ATP binding"/>
    <property type="evidence" value="ECO:0007669"/>
    <property type="project" value="InterPro"/>
</dbReference>
<dbReference type="HOGENOM" id="CLU_028862_0_0_10"/>